<accession>A0A1Y3BM03</accession>
<reference evidence="2 3" key="1">
    <citation type="submission" date="2017-03" db="EMBL/GenBank/DDBJ databases">
        <title>Genome Survey of Euroglyphus maynei.</title>
        <authorList>
            <person name="Arlian L.G."/>
            <person name="Morgan M.S."/>
            <person name="Rider S.D."/>
        </authorList>
    </citation>
    <scope>NUCLEOTIDE SEQUENCE [LARGE SCALE GENOMIC DNA]</scope>
    <source>
        <strain evidence="2">Arlian Lab</strain>
        <tissue evidence="2">Whole body</tissue>
    </source>
</reference>
<comment type="caution">
    <text evidence="2">The sequence shown here is derived from an EMBL/GenBank/DDBJ whole genome shotgun (WGS) entry which is preliminary data.</text>
</comment>
<evidence type="ECO:0000313" key="2">
    <source>
        <dbReference type="EMBL" id="OTF81034.1"/>
    </source>
</evidence>
<dbReference type="CDD" id="cd05402">
    <property type="entry name" value="NT_PAP_TUTase"/>
    <property type="match status" value="1"/>
</dbReference>
<gene>
    <name evidence="2" type="ORF">BLA29_007310</name>
</gene>
<dbReference type="GO" id="GO:1990817">
    <property type="term" value="F:poly(A) RNA polymerase activity"/>
    <property type="evidence" value="ECO:0007669"/>
    <property type="project" value="TreeGrafter"/>
</dbReference>
<feature type="domain" description="Poly(A) RNA polymerase mitochondrial-like central palm" evidence="1">
    <location>
        <begin position="25"/>
        <end position="161"/>
    </location>
</feature>
<dbReference type="PANTHER" id="PTHR12271:SF40">
    <property type="entry name" value="POLY(A) RNA POLYMERASE GLD2"/>
    <property type="match status" value="1"/>
</dbReference>
<evidence type="ECO:0000313" key="3">
    <source>
        <dbReference type="Proteomes" id="UP000194236"/>
    </source>
</evidence>
<dbReference type="Pfam" id="PF22600">
    <property type="entry name" value="MTPAP-like_central"/>
    <property type="match status" value="1"/>
</dbReference>
<dbReference type="PANTHER" id="PTHR12271">
    <property type="entry name" value="POLY A POLYMERASE CID PAP -RELATED"/>
    <property type="match status" value="1"/>
</dbReference>
<keyword evidence="3" id="KW-1185">Reference proteome</keyword>
<dbReference type="GO" id="GO:0031123">
    <property type="term" value="P:RNA 3'-end processing"/>
    <property type="evidence" value="ECO:0007669"/>
    <property type="project" value="TreeGrafter"/>
</dbReference>
<name>A0A1Y3BM03_EURMA</name>
<dbReference type="OrthoDB" id="2274644at2759"/>
<dbReference type="SUPFAM" id="SSF81631">
    <property type="entry name" value="PAP/OAS1 substrate-binding domain"/>
    <property type="match status" value="1"/>
</dbReference>
<feature type="non-terminal residue" evidence="2">
    <location>
        <position position="330"/>
    </location>
</feature>
<dbReference type="EMBL" id="MUJZ01015553">
    <property type="protein sequence ID" value="OTF81034.1"/>
    <property type="molecule type" value="Genomic_DNA"/>
</dbReference>
<dbReference type="SUPFAM" id="SSF81301">
    <property type="entry name" value="Nucleotidyltransferase"/>
    <property type="match status" value="1"/>
</dbReference>
<organism evidence="2 3">
    <name type="scientific">Euroglyphus maynei</name>
    <name type="common">Mayne's house dust mite</name>
    <dbReference type="NCBI Taxonomy" id="6958"/>
    <lineage>
        <taxon>Eukaryota</taxon>
        <taxon>Metazoa</taxon>
        <taxon>Ecdysozoa</taxon>
        <taxon>Arthropoda</taxon>
        <taxon>Chelicerata</taxon>
        <taxon>Arachnida</taxon>
        <taxon>Acari</taxon>
        <taxon>Acariformes</taxon>
        <taxon>Sarcoptiformes</taxon>
        <taxon>Astigmata</taxon>
        <taxon>Psoroptidia</taxon>
        <taxon>Analgoidea</taxon>
        <taxon>Pyroglyphidae</taxon>
        <taxon>Pyroglyphinae</taxon>
        <taxon>Euroglyphus</taxon>
    </lineage>
</organism>
<protein>
    <recommendedName>
        <fullName evidence="1">Poly(A) RNA polymerase mitochondrial-like central palm domain-containing protein</fullName>
    </recommendedName>
</protein>
<dbReference type="InterPro" id="IPR054708">
    <property type="entry name" value="MTPAP-like_central"/>
</dbReference>
<dbReference type="AlphaFoldDB" id="A0A1Y3BM03"/>
<dbReference type="Gene3D" id="3.30.460.10">
    <property type="entry name" value="Beta Polymerase, domain 2"/>
    <property type="match status" value="1"/>
</dbReference>
<sequence>MENSTKLPNDDHEKQKWLDTTMSNMLLQTYIYLRQPKILLDYKRTIQDLITRSLSMIMEEKFKIFLIGSSLTSLGSNRSDIDLCMVIYDRRGQVDERYQNRLHAEYTLDRIRNILERFGLAFDSKVIRANVPILKFYDHNHIEVNLNLNKLVTVQNTLLLMHCCSLDSRVAPFLFTVKLWAQKNGINCAYFKSLSSYALSLMSIFFLQNVCQPPILPTFDHILELIKQSTKIYSNFYSNSNRKFNNNHNQTKQWKNGYYGYQQQQQRQQDSAVLQQLYVTTSADYYHLQQQQRNGNYQQQQQNLIVLPPPPPSYYPMNIPHNNNITRVSL</sequence>
<evidence type="ECO:0000259" key="1">
    <source>
        <dbReference type="Pfam" id="PF22600"/>
    </source>
</evidence>
<dbReference type="Gene3D" id="1.10.1410.10">
    <property type="match status" value="1"/>
</dbReference>
<dbReference type="Proteomes" id="UP000194236">
    <property type="component" value="Unassembled WGS sequence"/>
</dbReference>
<dbReference type="InterPro" id="IPR043519">
    <property type="entry name" value="NT_sf"/>
</dbReference>
<proteinExistence type="predicted"/>